<dbReference type="Proteomes" id="UP000261540">
    <property type="component" value="Unplaced"/>
</dbReference>
<evidence type="ECO:0000313" key="4">
    <source>
        <dbReference type="Proteomes" id="UP000261540"/>
    </source>
</evidence>
<organism evidence="3 4">
    <name type="scientific">Paramormyrops kingsleyae</name>
    <dbReference type="NCBI Taxonomy" id="1676925"/>
    <lineage>
        <taxon>Eukaryota</taxon>
        <taxon>Metazoa</taxon>
        <taxon>Chordata</taxon>
        <taxon>Craniata</taxon>
        <taxon>Vertebrata</taxon>
        <taxon>Euteleostomi</taxon>
        <taxon>Actinopterygii</taxon>
        <taxon>Neopterygii</taxon>
        <taxon>Teleostei</taxon>
        <taxon>Osteoglossocephala</taxon>
        <taxon>Osteoglossomorpha</taxon>
        <taxon>Osteoglossiformes</taxon>
        <taxon>Mormyridae</taxon>
        <taxon>Paramormyrops</taxon>
    </lineage>
</organism>
<protein>
    <recommendedName>
        <fullName evidence="5">Secreted protein</fullName>
    </recommendedName>
</protein>
<dbReference type="Ensembl" id="ENSPKIT00000039831.1">
    <property type="protein sequence ID" value="ENSPKIP00000015367.1"/>
    <property type="gene ID" value="ENSPKIG00000002120.1"/>
</dbReference>
<name>A0A3B3R9G4_9TELE</name>
<dbReference type="AlphaFoldDB" id="A0A3B3R9G4"/>
<proteinExistence type="predicted"/>
<evidence type="ECO:0000256" key="2">
    <source>
        <dbReference type="SAM" id="SignalP"/>
    </source>
</evidence>
<evidence type="ECO:0000256" key="1">
    <source>
        <dbReference type="SAM" id="MobiDB-lite"/>
    </source>
</evidence>
<feature type="chain" id="PRO_5017484820" description="Secreted protein" evidence="2">
    <location>
        <begin position="29"/>
        <end position="87"/>
    </location>
</feature>
<feature type="signal peptide" evidence="2">
    <location>
        <begin position="1"/>
        <end position="28"/>
    </location>
</feature>
<reference evidence="3" key="2">
    <citation type="submission" date="2025-09" db="UniProtKB">
        <authorList>
            <consortium name="Ensembl"/>
        </authorList>
    </citation>
    <scope>IDENTIFICATION</scope>
</reference>
<keyword evidence="4" id="KW-1185">Reference proteome</keyword>
<evidence type="ECO:0000313" key="3">
    <source>
        <dbReference type="Ensembl" id="ENSPKIP00000015367.1"/>
    </source>
</evidence>
<keyword evidence="2" id="KW-0732">Signal</keyword>
<reference evidence="3" key="1">
    <citation type="submission" date="2025-08" db="UniProtKB">
        <authorList>
            <consortium name="Ensembl"/>
        </authorList>
    </citation>
    <scope>IDENTIFICATION</scope>
</reference>
<sequence length="87" mass="9501">MKSLTLRPNTLALLLTWPLIMPAGFLRSDHVRHNERPKFGQAFQPAPRVQGRGGGCGLAERVGGGGAPPVTENRAVRYVLEHPQLHV</sequence>
<accession>A0A3B3R9G4</accession>
<feature type="region of interest" description="Disordered" evidence="1">
    <location>
        <begin position="38"/>
        <end position="57"/>
    </location>
</feature>
<evidence type="ECO:0008006" key="5">
    <source>
        <dbReference type="Google" id="ProtNLM"/>
    </source>
</evidence>